<comment type="caution">
    <text evidence="1">The sequence shown here is derived from an EMBL/GenBank/DDBJ whole genome shotgun (WGS) entry which is preliminary data.</text>
</comment>
<dbReference type="RefSeq" id="WP_388035976.1">
    <property type="nucleotide sequence ID" value="NZ_JBHUEK010000007.1"/>
</dbReference>
<protein>
    <submittedName>
        <fullName evidence="1">Uncharacterized protein</fullName>
    </submittedName>
</protein>
<reference evidence="2" key="1">
    <citation type="journal article" date="2019" name="Int. J. Syst. Evol. Microbiol.">
        <title>The Global Catalogue of Microorganisms (GCM) 10K type strain sequencing project: providing services to taxonomists for standard genome sequencing and annotation.</title>
        <authorList>
            <consortium name="The Broad Institute Genomics Platform"/>
            <consortium name="The Broad Institute Genome Sequencing Center for Infectious Disease"/>
            <person name="Wu L."/>
            <person name="Ma J."/>
        </authorList>
    </citation>
    <scope>NUCLEOTIDE SEQUENCE [LARGE SCALE GENOMIC DNA]</scope>
    <source>
        <strain evidence="2">CCUG 15531</strain>
    </source>
</reference>
<sequence length="320" mass="37466">MRKKIIALLFVLCSLPILLSLDPITYNSSYYAKYESPKGILFLSYSENWNEQQLEELYQELIKNKHGEEITLLQEVRVMDGPSPSNNRITGIYHPFISTITLYNGNEHTNAREYRDTLSHEYGHHFAYYYFPSHHFPFSKWAKLRGLDDIPIHWNSFLNYSVSAHEWYPQEIFADDYVLLYGAINEVDRDDVYSNEAFYMRTEHENQQLTNVLGNQELQQFIEGETGIKIDDDRKLKTPKLSLVTDDSLTFDIEKKENVAYRLNLADYEYYEITDDKSGSVTFSIDQIDLSEKEVVSIDVIDLETSIGFLTDDIRLHLED</sequence>
<keyword evidence="2" id="KW-1185">Reference proteome</keyword>
<proteinExistence type="predicted"/>
<evidence type="ECO:0000313" key="1">
    <source>
        <dbReference type="EMBL" id="MFD1778175.1"/>
    </source>
</evidence>
<evidence type="ECO:0000313" key="2">
    <source>
        <dbReference type="Proteomes" id="UP001597227"/>
    </source>
</evidence>
<dbReference type="EMBL" id="JBHUEK010000007">
    <property type="protein sequence ID" value="MFD1778175.1"/>
    <property type="molecule type" value="Genomic_DNA"/>
</dbReference>
<accession>A0ABW4MP37</accession>
<name>A0ABW4MP37_9BACI</name>
<dbReference type="Proteomes" id="UP001597227">
    <property type="component" value="Unassembled WGS sequence"/>
</dbReference>
<organism evidence="1 2">
    <name type="scientific">Fredinandcohnia salidurans</name>
    <dbReference type="NCBI Taxonomy" id="2595041"/>
    <lineage>
        <taxon>Bacteria</taxon>
        <taxon>Bacillati</taxon>
        <taxon>Bacillota</taxon>
        <taxon>Bacilli</taxon>
        <taxon>Bacillales</taxon>
        <taxon>Bacillaceae</taxon>
        <taxon>Fredinandcohnia</taxon>
    </lineage>
</organism>
<gene>
    <name evidence="1" type="ORF">ACFSFW_05805</name>
</gene>